<dbReference type="PANTHER" id="PTHR42953:SF1">
    <property type="entry name" value="METAL-BINDING PROTEIN HI_0362-RELATED"/>
    <property type="match status" value="1"/>
</dbReference>
<dbReference type="Proteomes" id="UP000276128">
    <property type="component" value="Unassembled WGS sequence"/>
</dbReference>
<dbReference type="GO" id="GO:0046872">
    <property type="term" value="F:metal ion binding"/>
    <property type="evidence" value="ECO:0007669"/>
    <property type="project" value="UniProtKB-KW"/>
</dbReference>
<dbReference type="OrthoDB" id="9793396at2"/>
<organism evidence="7 8">
    <name type="scientific">Paenibacillus whitsoniae</name>
    <dbReference type="NCBI Taxonomy" id="2496558"/>
    <lineage>
        <taxon>Bacteria</taxon>
        <taxon>Bacillati</taxon>
        <taxon>Bacillota</taxon>
        <taxon>Bacilli</taxon>
        <taxon>Bacillales</taxon>
        <taxon>Paenibacillaceae</taxon>
        <taxon>Paenibacillus</taxon>
    </lineage>
</organism>
<comment type="similarity">
    <text evidence="5">Belongs to the bacterial solute-binding protein 9 family.</text>
</comment>
<evidence type="ECO:0000256" key="5">
    <source>
        <dbReference type="RuleBase" id="RU003512"/>
    </source>
</evidence>
<evidence type="ECO:0000313" key="7">
    <source>
        <dbReference type="EMBL" id="RTE08747.1"/>
    </source>
</evidence>
<dbReference type="InterPro" id="IPR006129">
    <property type="entry name" value="AdhesinB"/>
</dbReference>
<dbReference type="GO" id="GO:0007155">
    <property type="term" value="P:cell adhesion"/>
    <property type="evidence" value="ECO:0007669"/>
    <property type="project" value="InterPro"/>
</dbReference>
<reference evidence="7 8" key="1">
    <citation type="submission" date="2018-12" db="EMBL/GenBank/DDBJ databases">
        <title>Bacillus ochoae sp. nov., Paenibacillus whitsoniae sp. nov., Paenibacillus spiritus sp. nov. Isolated from the Mars Exploration Rover during spacecraft assembly.</title>
        <authorList>
            <person name="Seuylemezian A."/>
            <person name="Vaishampayan P."/>
        </authorList>
    </citation>
    <scope>NUCLEOTIDE SEQUENCE [LARGE SCALE GENOMIC DNA]</scope>
    <source>
        <strain evidence="7 8">MER 54</strain>
    </source>
</reference>
<dbReference type="PRINTS" id="PR00691">
    <property type="entry name" value="ADHESINB"/>
</dbReference>
<comment type="caution">
    <text evidence="7">The sequence shown here is derived from an EMBL/GenBank/DDBJ whole genome shotgun (WGS) entry which is preliminary data.</text>
</comment>
<dbReference type="InterPro" id="IPR050492">
    <property type="entry name" value="Bact_metal-bind_prot9"/>
</dbReference>
<keyword evidence="2 5" id="KW-0813">Transport</keyword>
<keyword evidence="4 6" id="KW-0732">Signal</keyword>
<dbReference type="Pfam" id="PF01297">
    <property type="entry name" value="ZnuA"/>
    <property type="match status" value="1"/>
</dbReference>
<gene>
    <name evidence="7" type="ORF">EJQ19_15900</name>
</gene>
<comment type="subcellular location">
    <subcellularLocation>
        <location evidence="1">Cell envelope</location>
    </subcellularLocation>
</comment>
<dbReference type="GO" id="GO:0030001">
    <property type="term" value="P:metal ion transport"/>
    <property type="evidence" value="ECO:0007669"/>
    <property type="project" value="InterPro"/>
</dbReference>
<evidence type="ECO:0000256" key="2">
    <source>
        <dbReference type="ARBA" id="ARBA00022448"/>
    </source>
</evidence>
<dbReference type="InterPro" id="IPR006127">
    <property type="entry name" value="ZnuA-like"/>
</dbReference>
<dbReference type="Gene3D" id="3.40.50.1980">
    <property type="entry name" value="Nitrogenase molybdenum iron protein domain"/>
    <property type="match status" value="2"/>
</dbReference>
<keyword evidence="8" id="KW-1185">Reference proteome</keyword>
<dbReference type="AlphaFoldDB" id="A0A3S0C975"/>
<dbReference type="GO" id="GO:0030313">
    <property type="term" value="C:cell envelope"/>
    <property type="evidence" value="ECO:0007669"/>
    <property type="project" value="UniProtKB-SubCell"/>
</dbReference>
<dbReference type="EMBL" id="RXHU01000043">
    <property type="protein sequence ID" value="RTE08747.1"/>
    <property type="molecule type" value="Genomic_DNA"/>
</dbReference>
<evidence type="ECO:0000256" key="3">
    <source>
        <dbReference type="ARBA" id="ARBA00022723"/>
    </source>
</evidence>
<evidence type="ECO:0000256" key="1">
    <source>
        <dbReference type="ARBA" id="ARBA00004196"/>
    </source>
</evidence>
<evidence type="ECO:0000313" key="8">
    <source>
        <dbReference type="Proteomes" id="UP000276128"/>
    </source>
</evidence>
<dbReference type="PROSITE" id="PS51257">
    <property type="entry name" value="PROKAR_LIPOPROTEIN"/>
    <property type="match status" value="1"/>
</dbReference>
<dbReference type="PANTHER" id="PTHR42953">
    <property type="entry name" value="HIGH-AFFINITY ZINC UPTAKE SYSTEM PROTEIN ZNUA-RELATED"/>
    <property type="match status" value="1"/>
</dbReference>
<feature type="chain" id="PRO_5018580610" evidence="6">
    <location>
        <begin position="32"/>
        <end position="323"/>
    </location>
</feature>
<evidence type="ECO:0000256" key="6">
    <source>
        <dbReference type="SAM" id="SignalP"/>
    </source>
</evidence>
<dbReference type="SUPFAM" id="SSF53807">
    <property type="entry name" value="Helical backbone' metal receptor"/>
    <property type="match status" value="1"/>
</dbReference>
<protein>
    <submittedName>
        <fullName evidence="7">Manganese transporter</fullName>
    </submittedName>
</protein>
<dbReference type="PRINTS" id="PR00690">
    <property type="entry name" value="ADHESNFAMILY"/>
</dbReference>
<accession>A0A3S0C975</accession>
<feature type="signal peptide" evidence="6">
    <location>
        <begin position="1"/>
        <end position="31"/>
    </location>
</feature>
<sequence length="323" mass="34740">MKLVGTLRNAMTRLVLTVGTVVFALALTACASQETAGKQGGEQSGKVQAAATIGMITDIVKHVGGEHVEVTGIMKAGVDPHLYKASEGDIGKFDKADIIFYNGLHLEGKMGEILEKMAKNKPTVAVSQHIPASKLRAGDPEQGTEHDPHIWFNVQHWMTAAETVRDELTKFDSAHAEAYKKNAEAYLKELKELDAYAREQIATIPEGQRVLVTAHDAFGYFGDAYSIKVMGLQGISTASEAGSKDVTELRDYLVANKIKAVFIESSVPRKSIDAVIQGAKEKGHTIAVGGELFSDAMGDDGTKAGTYVGMVRHNVDTIVQALK</sequence>
<dbReference type="RefSeq" id="WP_126142220.1">
    <property type="nucleotide sequence ID" value="NZ_RXHU01000043.1"/>
</dbReference>
<dbReference type="InterPro" id="IPR006128">
    <property type="entry name" value="Lipoprotein_PsaA-like"/>
</dbReference>
<keyword evidence="3" id="KW-0479">Metal-binding</keyword>
<name>A0A3S0C975_9BACL</name>
<evidence type="ECO:0000256" key="4">
    <source>
        <dbReference type="ARBA" id="ARBA00022729"/>
    </source>
</evidence>
<proteinExistence type="inferred from homology"/>